<dbReference type="OrthoDB" id="2618910at2"/>
<evidence type="ECO:0000313" key="1">
    <source>
        <dbReference type="EMBL" id="TVX88351.1"/>
    </source>
</evidence>
<protein>
    <submittedName>
        <fullName evidence="1">Uncharacterized protein</fullName>
    </submittedName>
</protein>
<dbReference type="AlphaFoldDB" id="A0A559IL36"/>
<proteinExistence type="predicted"/>
<reference evidence="1 2" key="1">
    <citation type="submission" date="2019-07" db="EMBL/GenBank/DDBJ databases">
        <authorList>
            <person name="Kim J."/>
        </authorList>
    </citation>
    <scope>NUCLEOTIDE SEQUENCE [LARGE SCALE GENOMIC DNA]</scope>
    <source>
        <strain evidence="1 2">N4</strain>
    </source>
</reference>
<dbReference type="EMBL" id="VNJK01000003">
    <property type="protein sequence ID" value="TVX88351.1"/>
    <property type="molecule type" value="Genomic_DNA"/>
</dbReference>
<organism evidence="1 2">
    <name type="scientific">Paenibacillus agilis</name>
    <dbReference type="NCBI Taxonomy" id="3020863"/>
    <lineage>
        <taxon>Bacteria</taxon>
        <taxon>Bacillati</taxon>
        <taxon>Bacillota</taxon>
        <taxon>Bacilli</taxon>
        <taxon>Bacillales</taxon>
        <taxon>Paenibacillaceae</taxon>
        <taxon>Paenibacillus</taxon>
    </lineage>
</organism>
<accession>A0A559IL36</accession>
<keyword evidence="2" id="KW-1185">Reference proteome</keyword>
<comment type="caution">
    <text evidence="1">The sequence shown here is derived from an EMBL/GenBank/DDBJ whole genome shotgun (WGS) entry which is preliminary data.</text>
</comment>
<name>A0A559IL36_9BACL</name>
<sequence length="119" mass="12454">MSFTFPVDANNKAGAVKPIGTNGFTVPSQQTGYESKEVKRVKLEAGKAAVLTFSTLCESFDIQNFGVGDIYINVGAPATVDGADCILVPEGMGYTLNVQAKEIQVISAAAPTVQIVGVR</sequence>
<gene>
    <name evidence="1" type="ORF">FPZ44_20940</name>
</gene>
<dbReference type="Proteomes" id="UP000318102">
    <property type="component" value="Unassembled WGS sequence"/>
</dbReference>
<evidence type="ECO:0000313" key="2">
    <source>
        <dbReference type="Proteomes" id="UP000318102"/>
    </source>
</evidence>
<dbReference type="RefSeq" id="WP_144993558.1">
    <property type="nucleotide sequence ID" value="NZ_VNJK01000003.1"/>
</dbReference>